<evidence type="ECO:0000313" key="2">
    <source>
        <dbReference type="EMBL" id="JAD10020.1"/>
    </source>
</evidence>
<dbReference type="GO" id="GO:0004386">
    <property type="term" value="F:helicase activity"/>
    <property type="evidence" value="ECO:0007669"/>
    <property type="project" value="UniProtKB-KW"/>
</dbReference>
<name>A0A0A1XGH8_ZEUCU</name>
<evidence type="ECO:0000256" key="1">
    <source>
        <dbReference type="SAM" id="MobiDB-lite"/>
    </source>
</evidence>
<proteinExistence type="predicted"/>
<feature type="compositionally biased region" description="Acidic residues" evidence="1">
    <location>
        <begin position="128"/>
        <end position="139"/>
    </location>
</feature>
<keyword evidence="2" id="KW-0067">ATP-binding</keyword>
<feature type="compositionally biased region" description="Polar residues" evidence="1">
    <location>
        <begin position="264"/>
        <end position="274"/>
    </location>
</feature>
<keyword evidence="2" id="KW-0378">Hydrolase</keyword>
<dbReference type="AlphaFoldDB" id="A0A0A1XGH8"/>
<sequence length="274" mass="30333">MSKVIEISDSEEESEKLEGVNEVNSVPISSTRSVLSSAAATHITECKVLPPEDVPSTSKSPPPLKISSVSSLNTTEHPVVAAVQNSPTTNNDASSTVAAGTSNAALQQQSKRSRRKSMHHPLCASPEIEFETISLDDDEEKRSSKVKNKTNSNNDGVQQNKSPKLQKIAPKILNNKPQTSKSVKDSTDACAEFLASDETKALLQQIAEDRVRINFLLASYNMPEIQFSLHTKPDVLQFQLEERIKHRKRRSLESSKQMKKRRSLLQNTNTRSEN</sequence>
<feature type="region of interest" description="Disordered" evidence="1">
    <location>
        <begin position="1"/>
        <end position="22"/>
    </location>
</feature>
<organism evidence="2">
    <name type="scientific">Zeugodacus cucurbitae</name>
    <name type="common">Melon fruit fly</name>
    <name type="synonym">Bactrocera cucurbitae</name>
    <dbReference type="NCBI Taxonomy" id="28588"/>
    <lineage>
        <taxon>Eukaryota</taxon>
        <taxon>Metazoa</taxon>
        <taxon>Ecdysozoa</taxon>
        <taxon>Arthropoda</taxon>
        <taxon>Hexapoda</taxon>
        <taxon>Insecta</taxon>
        <taxon>Pterygota</taxon>
        <taxon>Neoptera</taxon>
        <taxon>Endopterygota</taxon>
        <taxon>Diptera</taxon>
        <taxon>Brachycera</taxon>
        <taxon>Muscomorpha</taxon>
        <taxon>Tephritoidea</taxon>
        <taxon>Tephritidae</taxon>
        <taxon>Zeugodacus</taxon>
        <taxon>Zeugodacus</taxon>
    </lineage>
</organism>
<accession>A0A0A1XGH8</accession>
<feature type="compositionally biased region" description="Polar residues" evidence="1">
    <location>
        <begin position="67"/>
        <end position="76"/>
    </location>
</feature>
<feature type="region of interest" description="Disordered" evidence="1">
    <location>
        <begin position="49"/>
        <end position="168"/>
    </location>
</feature>
<gene>
    <name evidence="2" type="primary">MIMI_L377</name>
    <name evidence="2" type="ORF">g.4527</name>
</gene>
<reference evidence="2" key="2">
    <citation type="journal article" date="2015" name="Gigascience">
        <title>Reconstructing a comprehensive transcriptome assembly of a white-pupal translocated strain of the pest fruit fly Bactrocera cucurbitae.</title>
        <authorList>
            <person name="Sim S.B."/>
            <person name="Calla B."/>
            <person name="Hall B."/>
            <person name="DeRego T."/>
            <person name="Geib S.M."/>
        </authorList>
    </citation>
    <scope>NUCLEOTIDE SEQUENCE</scope>
</reference>
<keyword evidence="2" id="KW-0347">Helicase</keyword>
<feature type="region of interest" description="Disordered" evidence="1">
    <location>
        <begin position="247"/>
        <end position="274"/>
    </location>
</feature>
<reference evidence="2" key="1">
    <citation type="submission" date="2014-11" db="EMBL/GenBank/DDBJ databases">
        <authorList>
            <person name="Geib S."/>
        </authorList>
    </citation>
    <scope>NUCLEOTIDE SEQUENCE</scope>
</reference>
<protein>
    <submittedName>
        <fullName evidence="2">Putative ATP-dependent RNA helicase L377</fullName>
    </submittedName>
</protein>
<keyword evidence="2" id="KW-0547">Nucleotide-binding</keyword>
<dbReference type="EMBL" id="GBXI01004272">
    <property type="protein sequence ID" value="JAD10020.1"/>
    <property type="molecule type" value="Transcribed_RNA"/>
</dbReference>
<feature type="compositionally biased region" description="Polar residues" evidence="1">
    <location>
        <begin position="83"/>
        <end position="110"/>
    </location>
</feature>